<dbReference type="Proteomes" id="UP000641206">
    <property type="component" value="Unassembled WGS sequence"/>
</dbReference>
<dbReference type="Pfam" id="PF01614">
    <property type="entry name" value="IclR_C"/>
    <property type="match status" value="1"/>
</dbReference>
<feature type="domain" description="HTH iclR-type" evidence="4">
    <location>
        <begin position="1"/>
        <end position="65"/>
    </location>
</feature>
<comment type="caution">
    <text evidence="6">The sequence shown here is derived from an EMBL/GenBank/DDBJ whole genome shotgun (WGS) entry which is preliminary data.</text>
</comment>
<dbReference type="InterPro" id="IPR014757">
    <property type="entry name" value="Tscrpt_reg_IclR_C"/>
</dbReference>
<evidence type="ECO:0000259" key="5">
    <source>
        <dbReference type="PROSITE" id="PS51078"/>
    </source>
</evidence>
<keyword evidence="1" id="KW-0805">Transcription regulation</keyword>
<dbReference type="PROSITE" id="PS51077">
    <property type="entry name" value="HTH_ICLR"/>
    <property type="match status" value="1"/>
</dbReference>
<dbReference type="SMART" id="SM00346">
    <property type="entry name" value="HTH_ICLR"/>
    <property type="match status" value="1"/>
</dbReference>
<evidence type="ECO:0000313" key="6">
    <source>
        <dbReference type="EMBL" id="GGP06842.1"/>
    </source>
</evidence>
<dbReference type="Pfam" id="PF09339">
    <property type="entry name" value="HTH_IclR"/>
    <property type="match status" value="1"/>
</dbReference>
<dbReference type="InterPro" id="IPR036388">
    <property type="entry name" value="WH-like_DNA-bd_sf"/>
</dbReference>
<evidence type="ECO:0000256" key="1">
    <source>
        <dbReference type="ARBA" id="ARBA00023015"/>
    </source>
</evidence>
<dbReference type="SUPFAM" id="SSF46785">
    <property type="entry name" value="Winged helix' DNA-binding domain"/>
    <property type="match status" value="1"/>
</dbReference>
<evidence type="ECO:0000259" key="4">
    <source>
        <dbReference type="PROSITE" id="PS51077"/>
    </source>
</evidence>
<organism evidence="6 7">
    <name type="scientific">Oceanobacillus neutriphilus</name>
    <dbReference type="NCBI Taxonomy" id="531815"/>
    <lineage>
        <taxon>Bacteria</taxon>
        <taxon>Bacillati</taxon>
        <taxon>Bacillota</taxon>
        <taxon>Bacilli</taxon>
        <taxon>Bacillales</taxon>
        <taxon>Bacillaceae</taxon>
        <taxon>Oceanobacillus</taxon>
    </lineage>
</organism>
<dbReference type="RefSeq" id="WP_188732494.1">
    <property type="nucleotide sequence ID" value="NZ_BMLW01000001.1"/>
</dbReference>
<dbReference type="SUPFAM" id="SSF55781">
    <property type="entry name" value="GAF domain-like"/>
    <property type="match status" value="1"/>
</dbReference>
<dbReference type="EMBL" id="BMLW01000001">
    <property type="protein sequence ID" value="GGP06842.1"/>
    <property type="molecule type" value="Genomic_DNA"/>
</dbReference>
<dbReference type="InterPro" id="IPR050707">
    <property type="entry name" value="HTH_MetabolicPath_Reg"/>
</dbReference>
<dbReference type="PROSITE" id="PS51078">
    <property type="entry name" value="ICLR_ED"/>
    <property type="match status" value="1"/>
</dbReference>
<evidence type="ECO:0000256" key="2">
    <source>
        <dbReference type="ARBA" id="ARBA00023125"/>
    </source>
</evidence>
<dbReference type="PANTHER" id="PTHR30136">
    <property type="entry name" value="HELIX-TURN-HELIX TRANSCRIPTIONAL REGULATOR, ICLR FAMILY"/>
    <property type="match status" value="1"/>
</dbReference>
<dbReference type="InterPro" id="IPR011991">
    <property type="entry name" value="ArsR-like_HTH"/>
</dbReference>
<protein>
    <submittedName>
        <fullName evidence="6">IclR family transcriptional regulator</fullName>
    </submittedName>
</protein>
<evidence type="ECO:0000313" key="7">
    <source>
        <dbReference type="Proteomes" id="UP000641206"/>
    </source>
</evidence>
<evidence type="ECO:0000256" key="3">
    <source>
        <dbReference type="ARBA" id="ARBA00023163"/>
    </source>
</evidence>
<dbReference type="InterPro" id="IPR029016">
    <property type="entry name" value="GAF-like_dom_sf"/>
</dbReference>
<keyword evidence="2" id="KW-0238">DNA-binding</keyword>
<name>A0ABQ2NM01_9BACI</name>
<keyword evidence="7" id="KW-1185">Reference proteome</keyword>
<dbReference type="InterPro" id="IPR036390">
    <property type="entry name" value="WH_DNA-bd_sf"/>
</dbReference>
<proteinExistence type="predicted"/>
<dbReference type="Gene3D" id="3.30.450.40">
    <property type="match status" value="1"/>
</dbReference>
<gene>
    <name evidence="6" type="ORF">GCM10011346_00180</name>
</gene>
<keyword evidence="3" id="KW-0804">Transcription</keyword>
<sequence length="245" mass="27223">MQTIDRAMQILHLLMKEEKPRNLSISEISKLTALPLSTTHRIISSLVQHGLLTQTSETKQYSIGPRWVEYGLKVLEDSSLRTVALPVMKDMSKKLKESIYLSVPNGLYAILIERVDSPSAVRVVDHLGARNSMHLGAPNKIMLANYNPSEALNIIKQLISEKEVSKLMDLLPQLREQGYAISRGDIHEGTIAVASPIIGLDQQVLGALCINLLEYQTTNERIIELTKEVIKGARQISSLVGAKSY</sequence>
<dbReference type="CDD" id="cd00090">
    <property type="entry name" value="HTH_ARSR"/>
    <property type="match status" value="1"/>
</dbReference>
<feature type="domain" description="IclR-ED" evidence="5">
    <location>
        <begin position="66"/>
        <end position="242"/>
    </location>
</feature>
<reference evidence="7" key="1">
    <citation type="journal article" date="2019" name="Int. J. Syst. Evol. Microbiol.">
        <title>The Global Catalogue of Microorganisms (GCM) 10K type strain sequencing project: providing services to taxonomists for standard genome sequencing and annotation.</title>
        <authorList>
            <consortium name="The Broad Institute Genomics Platform"/>
            <consortium name="The Broad Institute Genome Sequencing Center for Infectious Disease"/>
            <person name="Wu L."/>
            <person name="Ma J."/>
        </authorList>
    </citation>
    <scope>NUCLEOTIDE SEQUENCE [LARGE SCALE GENOMIC DNA]</scope>
    <source>
        <strain evidence="7">CGMCC 1.7693</strain>
    </source>
</reference>
<dbReference type="Gene3D" id="1.10.10.10">
    <property type="entry name" value="Winged helix-like DNA-binding domain superfamily/Winged helix DNA-binding domain"/>
    <property type="match status" value="1"/>
</dbReference>
<accession>A0ABQ2NM01</accession>
<dbReference type="InterPro" id="IPR005471">
    <property type="entry name" value="Tscrpt_reg_IclR_N"/>
</dbReference>
<dbReference type="PANTHER" id="PTHR30136:SF24">
    <property type="entry name" value="HTH-TYPE TRANSCRIPTIONAL REPRESSOR ALLR"/>
    <property type="match status" value="1"/>
</dbReference>